<keyword evidence="12" id="KW-0511">Multifunctional enzyme</keyword>
<comment type="pathway">
    <text evidence="3 15">Cofactor biosynthesis; FMN biosynthesis; FMN from riboflavin (ATP route): step 1/1.</text>
</comment>
<dbReference type="PIRSF" id="PIRSF004491">
    <property type="entry name" value="FAD_Synth"/>
    <property type="match status" value="1"/>
</dbReference>
<dbReference type="NCBIfam" id="TIGR00125">
    <property type="entry name" value="cyt_tran_rel"/>
    <property type="match status" value="1"/>
</dbReference>
<dbReference type="GO" id="GO:0009398">
    <property type="term" value="P:FMN biosynthetic process"/>
    <property type="evidence" value="ECO:0007669"/>
    <property type="project" value="UniProtKB-UniRule"/>
</dbReference>
<dbReference type="SMART" id="SM00904">
    <property type="entry name" value="Flavokinase"/>
    <property type="match status" value="1"/>
</dbReference>
<dbReference type="FunFam" id="3.40.50.620:FF:000021">
    <property type="entry name" value="Riboflavin biosynthesis protein"/>
    <property type="match status" value="1"/>
</dbReference>
<dbReference type="EC" id="2.7.7.2" evidence="15"/>
<dbReference type="NCBIfam" id="NF004162">
    <property type="entry name" value="PRK05627.1-5"/>
    <property type="match status" value="1"/>
</dbReference>
<dbReference type="SUPFAM" id="SSF52374">
    <property type="entry name" value="Nucleotidylyl transferase"/>
    <property type="match status" value="1"/>
</dbReference>
<dbReference type="InterPro" id="IPR002606">
    <property type="entry name" value="Riboflavin_kinase_bac"/>
</dbReference>
<organism evidence="17 18">
    <name type="scientific">Candidatus Thermokryptus mobilis</name>
    <dbReference type="NCBI Taxonomy" id="1643428"/>
    <lineage>
        <taxon>Bacteria</taxon>
        <taxon>Pseudomonadati</taxon>
        <taxon>Candidatus Kryptoniota</taxon>
        <taxon>Candidatus Thermokryptus</taxon>
    </lineage>
</organism>
<dbReference type="STRING" id="1643428.GCA_001442855_01163"/>
<dbReference type="Pfam" id="PF06574">
    <property type="entry name" value="FAD_syn"/>
    <property type="match status" value="1"/>
</dbReference>
<dbReference type="Gene3D" id="3.40.50.620">
    <property type="entry name" value="HUPs"/>
    <property type="match status" value="1"/>
</dbReference>
<dbReference type="InterPro" id="IPR004821">
    <property type="entry name" value="Cyt_trans-like"/>
</dbReference>
<evidence type="ECO:0000313" key="18">
    <source>
        <dbReference type="Proteomes" id="UP000320623"/>
    </source>
</evidence>
<dbReference type="GO" id="GO:0006747">
    <property type="term" value="P:FAD biosynthetic process"/>
    <property type="evidence" value="ECO:0007669"/>
    <property type="project" value="UniProtKB-UniRule"/>
</dbReference>
<evidence type="ECO:0000259" key="16">
    <source>
        <dbReference type="SMART" id="SM00904"/>
    </source>
</evidence>
<dbReference type="EC" id="2.7.1.26" evidence="15"/>
<comment type="function">
    <text evidence="1">Catalyzes the phosphorylation of riboflavin to FMN followed by the adenylation of FMN to FAD.</text>
</comment>
<dbReference type="GO" id="GO:0003919">
    <property type="term" value="F:FMN adenylyltransferase activity"/>
    <property type="evidence" value="ECO:0007669"/>
    <property type="project" value="UniProtKB-UniRule"/>
</dbReference>
<dbReference type="InterPro" id="IPR015864">
    <property type="entry name" value="FAD_synthase"/>
</dbReference>
<reference evidence="18" key="1">
    <citation type="submission" date="2015-11" db="EMBL/GenBank/DDBJ databases">
        <authorList>
            <person name="Varghese N."/>
        </authorList>
    </citation>
    <scope>NUCLEOTIDE SEQUENCE [LARGE SCALE GENOMIC DNA]</scope>
</reference>
<comment type="catalytic activity">
    <reaction evidence="14 15">
        <text>FMN + ATP + H(+) = FAD + diphosphate</text>
        <dbReference type="Rhea" id="RHEA:17237"/>
        <dbReference type="ChEBI" id="CHEBI:15378"/>
        <dbReference type="ChEBI" id="CHEBI:30616"/>
        <dbReference type="ChEBI" id="CHEBI:33019"/>
        <dbReference type="ChEBI" id="CHEBI:57692"/>
        <dbReference type="ChEBI" id="CHEBI:58210"/>
        <dbReference type="EC" id="2.7.7.2"/>
    </reaction>
</comment>
<dbReference type="AlphaFoldDB" id="A0A0S4N305"/>
<keyword evidence="4 15" id="KW-0285">Flavoprotein</keyword>
<name>A0A0S4N305_9BACT</name>
<evidence type="ECO:0000256" key="5">
    <source>
        <dbReference type="ARBA" id="ARBA00022643"/>
    </source>
</evidence>
<proteinExistence type="inferred from homology"/>
<dbReference type="PANTHER" id="PTHR22749">
    <property type="entry name" value="RIBOFLAVIN KINASE/FMN ADENYLYLTRANSFERASE"/>
    <property type="match status" value="1"/>
</dbReference>
<evidence type="ECO:0000256" key="4">
    <source>
        <dbReference type="ARBA" id="ARBA00022630"/>
    </source>
</evidence>
<evidence type="ECO:0000256" key="10">
    <source>
        <dbReference type="ARBA" id="ARBA00022827"/>
    </source>
</evidence>
<evidence type="ECO:0000313" key="17">
    <source>
        <dbReference type="EMBL" id="CUU05195.1"/>
    </source>
</evidence>
<evidence type="ECO:0000256" key="3">
    <source>
        <dbReference type="ARBA" id="ARBA00005201"/>
    </source>
</evidence>
<dbReference type="InterPro" id="IPR015865">
    <property type="entry name" value="Riboflavin_kinase_bac/euk"/>
</dbReference>
<dbReference type="InterPro" id="IPR023468">
    <property type="entry name" value="Riboflavin_kinase"/>
</dbReference>
<dbReference type="UniPathway" id="UPA00276">
    <property type="reaction ID" value="UER00406"/>
</dbReference>
<comment type="similarity">
    <text evidence="15">Belongs to the ribF family.</text>
</comment>
<keyword evidence="6 15" id="KW-0808">Transferase</keyword>
<dbReference type="Gene3D" id="2.40.30.30">
    <property type="entry name" value="Riboflavin kinase-like"/>
    <property type="match status" value="1"/>
</dbReference>
<dbReference type="NCBIfam" id="NF004160">
    <property type="entry name" value="PRK05627.1-3"/>
    <property type="match status" value="1"/>
</dbReference>
<keyword evidence="18" id="KW-1185">Reference proteome</keyword>
<keyword evidence="7 15" id="KW-0548">Nucleotidyltransferase</keyword>
<gene>
    <name evidence="17" type="ORF">JGI1_01190</name>
</gene>
<evidence type="ECO:0000256" key="2">
    <source>
        <dbReference type="ARBA" id="ARBA00004726"/>
    </source>
</evidence>
<dbReference type="SUPFAM" id="SSF82114">
    <property type="entry name" value="Riboflavin kinase-like"/>
    <property type="match status" value="1"/>
</dbReference>
<evidence type="ECO:0000256" key="7">
    <source>
        <dbReference type="ARBA" id="ARBA00022695"/>
    </source>
</evidence>
<dbReference type="Proteomes" id="UP000320623">
    <property type="component" value="Unassembled WGS sequence"/>
</dbReference>
<evidence type="ECO:0000256" key="13">
    <source>
        <dbReference type="ARBA" id="ARBA00047880"/>
    </source>
</evidence>
<dbReference type="InterPro" id="IPR023465">
    <property type="entry name" value="Riboflavin_kinase_dom_sf"/>
</dbReference>
<evidence type="ECO:0000256" key="15">
    <source>
        <dbReference type="PIRNR" id="PIRNR004491"/>
    </source>
</evidence>
<evidence type="ECO:0000256" key="8">
    <source>
        <dbReference type="ARBA" id="ARBA00022741"/>
    </source>
</evidence>
<dbReference type="GO" id="GO:0009231">
    <property type="term" value="P:riboflavin biosynthetic process"/>
    <property type="evidence" value="ECO:0007669"/>
    <property type="project" value="InterPro"/>
</dbReference>
<dbReference type="GO" id="GO:0008531">
    <property type="term" value="F:riboflavin kinase activity"/>
    <property type="evidence" value="ECO:0007669"/>
    <property type="project" value="UniProtKB-UniRule"/>
</dbReference>
<keyword evidence="11 15" id="KW-0067">ATP-binding</keyword>
<keyword evidence="10 15" id="KW-0274">FAD</keyword>
<dbReference type="UniPathway" id="UPA00277">
    <property type="reaction ID" value="UER00407"/>
</dbReference>
<dbReference type="GO" id="GO:0005524">
    <property type="term" value="F:ATP binding"/>
    <property type="evidence" value="ECO:0007669"/>
    <property type="project" value="UniProtKB-UniRule"/>
</dbReference>
<keyword evidence="9 15" id="KW-0418">Kinase</keyword>
<dbReference type="InterPro" id="IPR014729">
    <property type="entry name" value="Rossmann-like_a/b/a_fold"/>
</dbReference>
<comment type="catalytic activity">
    <reaction evidence="13 15">
        <text>riboflavin + ATP = FMN + ADP + H(+)</text>
        <dbReference type="Rhea" id="RHEA:14357"/>
        <dbReference type="ChEBI" id="CHEBI:15378"/>
        <dbReference type="ChEBI" id="CHEBI:30616"/>
        <dbReference type="ChEBI" id="CHEBI:57986"/>
        <dbReference type="ChEBI" id="CHEBI:58210"/>
        <dbReference type="ChEBI" id="CHEBI:456216"/>
        <dbReference type="EC" id="2.7.1.26"/>
    </reaction>
</comment>
<dbReference type="CDD" id="cd02064">
    <property type="entry name" value="FAD_synthetase_N"/>
    <property type="match status" value="1"/>
</dbReference>
<dbReference type="NCBIfam" id="TIGR00083">
    <property type="entry name" value="ribF"/>
    <property type="match status" value="1"/>
</dbReference>
<keyword evidence="5 15" id="KW-0288">FMN</keyword>
<comment type="pathway">
    <text evidence="2 15">Cofactor biosynthesis; FAD biosynthesis; FAD from FMN: step 1/1.</text>
</comment>
<dbReference type="EMBL" id="FAOO01000007">
    <property type="protein sequence ID" value="CUU05195.1"/>
    <property type="molecule type" value="Genomic_DNA"/>
</dbReference>
<keyword evidence="8 15" id="KW-0547">Nucleotide-binding</keyword>
<evidence type="ECO:0000256" key="9">
    <source>
        <dbReference type="ARBA" id="ARBA00022777"/>
    </source>
</evidence>
<protein>
    <recommendedName>
        <fullName evidence="15">Riboflavin biosynthesis protein</fullName>
    </recommendedName>
    <domain>
        <recommendedName>
            <fullName evidence="15">Riboflavin kinase</fullName>
            <ecNumber evidence="15">2.7.1.26</ecNumber>
        </recommendedName>
        <alternativeName>
            <fullName evidence="15">Flavokinase</fullName>
        </alternativeName>
    </domain>
    <domain>
        <recommendedName>
            <fullName evidence="15">FMN adenylyltransferase</fullName>
            <ecNumber evidence="15">2.7.7.2</ecNumber>
        </recommendedName>
        <alternativeName>
            <fullName evidence="15">FAD pyrophosphorylase</fullName>
        </alternativeName>
        <alternativeName>
            <fullName evidence="15">FAD synthase</fullName>
        </alternativeName>
    </domain>
</protein>
<evidence type="ECO:0000256" key="12">
    <source>
        <dbReference type="ARBA" id="ARBA00023268"/>
    </source>
</evidence>
<evidence type="ECO:0000256" key="6">
    <source>
        <dbReference type="ARBA" id="ARBA00022679"/>
    </source>
</evidence>
<sequence>MEVVRNIHRISKDVNSIVTVGVFDGVHIAHREILKRMKREKEITGSRTVVVTFDPHPQEILKPGEKFQILTTIDERIELLSEYEPDVILVVNFTPDFANITAEVFCREIMMGKIGLRKVIVGYNHAFGKNREGNPEKLMEFARKYGFEVELLPQFLVEGVPVSSSKIRSILNEGNVKLASKLLGRYYFINGVVVKGSGRGKELGIPTANIEPNSRRKLIPKNGVYVVKVTLDKRSYFGVMNIGYRPTFELDSERVLEVHILGFNEEIYFKHIKIEFIDRLRDEIKFSSPLELVRQIEIDKSKAIELIEREFSVEEVSNLKKI</sequence>
<dbReference type="RefSeq" id="WP_181180281.1">
    <property type="nucleotide sequence ID" value="NZ_FAOO01000007.1"/>
</dbReference>
<evidence type="ECO:0000256" key="11">
    <source>
        <dbReference type="ARBA" id="ARBA00022840"/>
    </source>
</evidence>
<dbReference type="PANTHER" id="PTHR22749:SF6">
    <property type="entry name" value="RIBOFLAVIN KINASE"/>
    <property type="match status" value="1"/>
</dbReference>
<feature type="domain" description="Riboflavin kinase" evidence="16">
    <location>
        <begin position="182"/>
        <end position="308"/>
    </location>
</feature>
<dbReference type="Pfam" id="PF01687">
    <property type="entry name" value="Flavokinase"/>
    <property type="match status" value="1"/>
</dbReference>
<evidence type="ECO:0000256" key="1">
    <source>
        <dbReference type="ARBA" id="ARBA00002121"/>
    </source>
</evidence>
<accession>A0A0S4N305</accession>
<evidence type="ECO:0000256" key="14">
    <source>
        <dbReference type="ARBA" id="ARBA00049494"/>
    </source>
</evidence>